<dbReference type="Proteomes" id="UP000185728">
    <property type="component" value="Unassembled WGS sequence"/>
</dbReference>
<reference evidence="1 2" key="1">
    <citation type="submission" date="2017-01" db="EMBL/GenBank/DDBJ databases">
        <authorList>
            <person name="Varghese N."/>
            <person name="Submissions S."/>
        </authorList>
    </citation>
    <scope>NUCLEOTIDE SEQUENCE [LARGE SCALE GENOMIC DNA]</scope>
    <source>
        <strain evidence="1 2">DSM 2061</strain>
    </source>
</reference>
<protein>
    <submittedName>
        <fullName evidence="1">Uncharacterized protein</fullName>
    </submittedName>
</protein>
<comment type="caution">
    <text evidence="1">The sequence shown here is derived from an EMBL/GenBank/DDBJ whole genome shotgun (WGS) entry which is preliminary data.</text>
</comment>
<proteinExistence type="predicted"/>
<sequence>MPDSFNIEKQNHLSLVGITIGTNINTLYQTQDVFFSKCYELQIFKIKGK</sequence>
<gene>
    <name evidence="1" type="ORF">SAMN05421766_102511</name>
</gene>
<evidence type="ECO:0000313" key="1">
    <source>
        <dbReference type="EMBL" id="SIS51504.1"/>
    </source>
</evidence>
<organism evidence="1 2">
    <name type="scientific">Zobellia uliginosa</name>
    <dbReference type="NCBI Taxonomy" id="143224"/>
    <lineage>
        <taxon>Bacteria</taxon>
        <taxon>Pseudomonadati</taxon>
        <taxon>Bacteroidota</taxon>
        <taxon>Flavobacteriia</taxon>
        <taxon>Flavobacteriales</taxon>
        <taxon>Flavobacteriaceae</taxon>
        <taxon>Zobellia</taxon>
    </lineage>
</organism>
<dbReference type="EMBL" id="FTOB01000002">
    <property type="protein sequence ID" value="SIS51504.1"/>
    <property type="molecule type" value="Genomic_DNA"/>
</dbReference>
<accession>A0ABY1KN59</accession>
<name>A0ABY1KN59_9FLAO</name>
<keyword evidence="2" id="KW-1185">Reference proteome</keyword>
<evidence type="ECO:0000313" key="2">
    <source>
        <dbReference type="Proteomes" id="UP000185728"/>
    </source>
</evidence>